<keyword evidence="3" id="KW-1185">Reference proteome</keyword>
<organism evidence="2 3">
    <name type="scientific">Fusarium acutatum</name>
    <dbReference type="NCBI Taxonomy" id="78861"/>
    <lineage>
        <taxon>Eukaryota</taxon>
        <taxon>Fungi</taxon>
        <taxon>Dikarya</taxon>
        <taxon>Ascomycota</taxon>
        <taxon>Pezizomycotina</taxon>
        <taxon>Sordariomycetes</taxon>
        <taxon>Hypocreomycetidae</taxon>
        <taxon>Hypocreales</taxon>
        <taxon>Nectriaceae</taxon>
        <taxon>Fusarium</taxon>
        <taxon>Fusarium fujikuroi species complex</taxon>
    </lineage>
</organism>
<dbReference type="AlphaFoldDB" id="A0A8H4NFM3"/>
<sequence>MYDVPPVSTHSANNVLSGNPNATRTYIRSLLPTSKLRMVDGTSLISTSLFESTGLKTETNANTSVDHVTSEVLSQTTQSISEPVSDDQTISATSIEVDWTGLLPITPPT</sequence>
<feature type="compositionally biased region" description="Polar residues" evidence="1">
    <location>
        <begin position="8"/>
        <end position="21"/>
    </location>
</feature>
<name>A0A8H4NFM3_9HYPO</name>
<feature type="region of interest" description="Disordered" evidence="1">
    <location>
        <begin position="1"/>
        <end position="21"/>
    </location>
</feature>
<protein>
    <submittedName>
        <fullName evidence="2">Uncharacterized protein</fullName>
    </submittedName>
</protein>
<dbReference type="EMBL" id="JAADJF010000163">
    <property type="protein sequence ID" value="KAF4435914.1"/>
    <property type="molecule type" value="Genomic_DNA"/>
</dbReference>
<dbReference type="Proteomes" id="UP000536711">
    <property type="component" value="Unassembled WGS sequence"/>
</dbReference>
<gene>
    <name evidence="2" type="ORF">FACUT_6833</name>
</gene>
<proteinExistence type="predicted"/>
<evidence type="ECO:0000313" key="2">
    <source>
        <dbReference type="EMBL" id="KAF4435914.1"/>
    </source>
</evidence>
<comment type="caution">
    <text evidence="2">The sequence shown here is derived from an EMBL/GenBank/DDBJ whole genome shotgun (WGS) entry which is preliminary data.</text>
</comment>
<evidence type="ECO:0000313" key="3">
    <source>
        <dbReference type="Proteomes" id="UP000536711"/>
    </source>
</evidence>
<reference evidence="2 3" key="1">
    <citation type="submission" date="2020-01" db="EMBL/GenBank/DDBJ databases">
        <title>Identification and distribution of gene clusters putatively required for synthesis of sphingolipid metabolism inhibitors in phylogenetically diverse species of the filamentous fungus Fusarium.</title>
        <authorList>
            <person name="Kim H.-S."/>
            <person name="Busman M."/>
            <person name="Brown D.W."/>
            <person name="Divon H."/>
            <person name="Uhlig S."/>
            <person name="Proctor R.H."/>
        </authorList>
    </citation>
    <scope>NUCLEOTIDE SEQUENCE [LARGE SCALE GENOMIC DNA]</scope>
    <source>
        <strain evidence="2 3">NRRL 13308</strain>
    </source>
</reference>
<accession>A0A8H4NFM3</accession>
<evidence type="ECO:0000256" key="1">
    <source>
        <dbReference type="SAM" id="MobiDB-lite"/>
    </source>
</evidence>